<dbReference type="AlphaFoldDB" id="A0AAJ1MPY8"/>
<evidence type="ECO:0000313" key="3">
    <source>
        <dbReference type="Proteomes" id="UP001221217"/>
    </source>
</evidence>
<dbReference type="EMBL" id="JAQQAL010000052">
    <property type="protein sequence ID" value="MDC7228619.1"/>
    <property type="molecule type" value="Genomic_DNA"/>
</dbReference>
<reference evidence="2 3" key="1">
    <citation type="submission" date="2022-12" db="EMBL/GenBank/DDBJ databases">
        <title>Metagenome assembled genome from gulf of manar.</title>
        <authorList>
            <person name="Kohli P."/>
            <person name="Pk S."/>
            <person name="Venkata Ramana C."/>
            <person name="Sasikala C."/>
        </authorList>
    </citation>
    <scope>NUCLEOTIDE SEQUENCE [LARGE SCALE GENOMIC DNA]</scope>
    <source>
        <strain evidence="2">JB008</strain>
    </source>
</reference>
<proteinExistence type="predicted"/>
<dbReference type="PANTHER" id="PTHR42983:SF1">
    <property type="entry name" value="IRON-MOLYBDENUM PROTEIN"/>
    <property type="match status" value="1"/>
</dbReference>
<accession>A0AAJ1MPY8</accession>
<name>A0AAJ1MPY8_9SPIO</name>
<evidence type="ECO:0000259" key="1">
    <source>
        <dbReference type="Pfam" id="PF02579"/>
    </source>
</evidence>
<dbReference type="PANTHER" id="PTHR42983">
    <property type="entry name" value="DINITROGENASE IRON-MOLYBDENUM COFACTOR PROTEIN-RELATED"/>
    <property type="match status" value="1"/>
</dbReference>
<feature type="domain" description="Dinitrogenase iron-molybdenum cofactor biosynthesis" evidence="1">
    <location>
        <begin position="13"/>
        <end position="105"/>
    </location>
</feature>
<dbReference type="InterPro" id="IPR003731">
    <property type="entry name" value="Di-Nase_FeMo-co_biosynth"/>
</dbReference>
<sequence>MKIVLTAKGEDWDAQIDPRFGRADFLFMYDEEKDEFKTIDNTDIQNAAHGAGPQTAKKLFELAPDVLITGNGPGGNAAAVIEKANLSVFTGAQNMTLKEAYSAYKDGKLTAF</sequence>
<protein>
    <submittedName>
        <fullName evidence="2">NifB/NifX family molybdenum-iron cluster-binding protein</fullName>
    </submittedName>
</protein>
<organism evidence="2 3">
    <name type="scientific">Candidatus Thalassospirochaeta sargassi</name>
    <dbReference type="NCBI Taxonomy" id="3119039"/>
    <lineage>
        <taxon>Bacteria</taxon>
        <taxon>Pseudomonadati</taxon>
        <taxon>Spirochaetota</taxon>
        <taxon>Spirochaetia</taxon>
        <taxon>Spirochaetales</taxon>
        <taxon>Spirochaetaceae</taxon>
        <taxon>Candidatus Thalassospirochaeta</taxon>
    </lineage>
</organism>
<dbReference type="Pfam" id="PF02579">
    <property type="entry name" value="Nitro_FeMo-Co"/>
    <property type="match status" value="1"/>
</dbReference>
<dbReference type="Gene3D" id="3.30.420.130">
    <property type="entry name" value="Dinitrogenase iron-molybdenum cofactor biosynthesis domain"/>
    <property type="match status" value="1"/>
</dbReference>
<dbReference type="Proteomes" id="UP001221217">
    <property type="component" value="Unassembled WGS sequence"/>
</dbReference>
<comment type="caution">
    <text evidence="2">The sequence shown here is derived from an EMBL/GenBank/DDBJ whole genome shotgun (WGS) entry which is preliminary data.</text>
</comment>
<evidence type="ECO:0000313" key="2">
    <source>
        <dbReference type="EMBL" id="MDC7228619.1"/>
    </source>
</evidence>
<dbReference type="SUPFAM" id="SSF53146">
    <property type="entry name" value="Nitrogenase accessory factor-like"/>
    <property type="match status" value="1"/>
</dbReference>
<gene>
    <name evidence="2" type="ORF">PQJ61_17790</name>
</gene>
<dbReference type="InterPro" id="IPR036105">
    <property type="entry name" value="DiNase_FeMo-co_biosyn_sf"/>
</dbReference>